<proteinExistence type="predicted"/>
<accession>A0A4U1J6Y6</accession>
<sequence>MSDPLVAASPDPVDPFPAEALPWYPSDMGNAARNLGTDDPTFYPTHDDMGESALQTLIIELFRPLLARFLASQGVRAFVGSDQFIYWVQYAPTVTVAPDLYVLPGVDPESAPKCWKVWETGIVPSFALEVMAEENQKDQEQAPRRYDELGVNELVVFDPHAAEFPDRIRFSVYRRNARGKLVQVEVTDADRIRSTVLGCFMRVVGTGAAQRLRVGLGPSGDELLPTEAELAERERMRAEQERLRANAAEAENARLRVELERLRRGGA</sequence>
<dbReference type="InterPro" id="IPR011335">
    <property type="entry name" value="Restrct_endonuc-II-like"/>
</dbReference>
<dbReference type="Gene3D" id="3.90.1570.10">
    <property type="entry name" value="tt1808, chain A"/>
    <property type="match status" value="1"/>
</dbReference>
<dbReference type="InterPro" id="IPR012296">
    <property type="entry name" value="Nuclease_put_TT1808"/>
</dbReference>
<dbReference type="PANTHER" id="PTHR33352:SF2">
    <property type="entry name" value="SLL0995 PROTEIN"/>
    <property type="match status" value="1"/>
</dbReference>
<feature type="coiled-coil region" evidence="1">
    <location>
        <begin position="226"/>
        <end position="265"/>
    </location>
</feature>
<dbReference type="PANTHER" id="PTHR33352">
    <property type="entry name" value="SLR1095 PROTEIN"/>
    <property type="match status" value="1"/>
</dbReference>
<keyword evidence="1" id="KW-0175">Coiled coil</keyword>
<evidence type="ECO:0000256" key="1">
    <source>
        <dbReference type="SAM" id="Coils"/>
    </source>
</evidence>
<organism evidence="3 4">
    <name type="scientific">Polyangium fumosum</name>
    <dbReference type="NCBI Taxonomy" id="889272"/>
    <lineage>
        <taxon>Bacteria</taxon>
        <taxon>Pseudomonadati</taxon>
        <taxon>Myxococcota</taxon>
        <taxon>Polyangia</taxon>
        <taxon>Polyangiales</taxon>
        <taxon>Polyangiaceae</taxon>
        <taxon>Polyangium</taxon>
    </lineage>
</organism>
<dbReference type="GO" id="GO:0004519">
    <property type="term" value="F:endonuclease activity"/>
    <property type="evidence" value="ECO:0007669"/>
    <property type="project" value="UniProtKB-KW"/>
</dbReference>
<keyword evidence="4" id="KW-1185">Reference proteome</keyword>
<dbReference type="Proteomes" id="UP000309215">
    <property type="component" value="Unassembled WGS sequence"/>
</dbReference>
<dbReference type="RefSeq" id="WP_136932047.1">
    <property type="nucleotide sequence ID" value="NZ_SSMQ01000032.1"/>
</dbReference>
<dbReference type="InterPro" id="IPR008538">
    <property type="entry name" value="Uma2"/>
</dbReference>
<dbReference type="AlphaFoldDB" id="A0A4U1J6Y6"/>
<keyword evidence="3" id="KW-0255">Endonuclease</keyword>
<dbReference type="Pfam" id="PF05685">
    <property type="entry name" value="Uma2"/>
    <property type="match status" value="1"/>
</dbReference>
<dbReference type="OrthoDB" id="280487at2"/>
<protein>
    <submittedName>
        <fullName evidence="3">Uma2 family endonuclease</fullName>
    </submittedName>
</protein>
<keyword evidence="3" id="KW-0540">Nuclease</keyword>
<evidence type="ECO:0000313" key="3">
    <source>
        <dbReference type="EMBL" id="TKD03067.1"/>
    </source>
</evidence>
<feature type="domain" description="Putative restriction endonuclease" evidence="2">
    <location>
        <begin position="54"/>
        <end position="192"/>
    </location>
</feature>
<gene>
    <name evidence="3" type="ORF">E8A74_27450</name>
</gene>
<reference evidence="3 4" key="1">
    <citation type="submission" date="2019-04" db="EMBL/GenBank/DDBJ databases">
        <authorList>
            <person name="Li Y."/>
            <person name="Wang J."/>
        </authorList>
    </citation>
    <scope>NUCLEOTIDE SEQUENCE [LARGE SCALE GENOMIC DNA]</scope>
    <source>
        <strain evidence="3 4">DSM 14668</strain>
    </source>
</reference>
<dbReference type="EMBL" id="SSMQ01000032">
    <property type="protein sequence ID" value="TKD03067.1"/>
    <property type="molecule type" value="Genomic_DNA"/>
</dbReference>
<dbReference type="SUPFAM" id="SSF52980">
    <property type="entry name" value="Restriction endonuclease-like"/>
    <property type="match status" value="1"/>
</dbReference>
<evidence type="ECO:0000313" key="4">
    <source>
        <dbReference type="Proteomes" id="UP000309215"/>
    </source>
</evidence>
<comment type="caution">
    <text evidence="3">The sequence shown here is derived from an EMBL/GenBank/DDBJ whole genome shotgun (WGS) entry which is preliminary data.</text>
</comment>
<keyword evidence="3" id="KW-0378">Hydrolase</keyword>
<name>A0A4U1J6Y6_9BACT</name>
<evidence type="ECO:0000259" key="2">
    <source>
        <dbReference type="Pfam" id="PF05685"/>
    </source>
</evidence>